<evidence type="ECO:0000256" key="1">
    <source>
        <dbReference type="SAM" id="Coils"/>
    </source>
</evidence>
<sequence length="165" mass="18766">MQYAVVFFRQSGKAGVVPRADVEGEFKVQATVKARWEGRMQSAKIIFIGSKRLCESKMGHLTAAGQLIDDDIDVGSLEEDSPSRSISNTPSHRGVNEYLERLREEIMSKLDEIENRMPSRSFGIDMLSEMRALREEVAKLEEMLREVLRRVPPVPEDGTETLRRN</sequence>
<name>A0A368H4E2_ANCCA</name>
<evidence type="ECO:0000313" key="2">
    <source>
        <dbReference type="EMBL" id="RCN51466.1"/>
    </source>
</evidence>
<dbReference type="AlphaFoldDB" id="A0A368H4E2"/>
<gene>
    <name evidence="2" type="ORF">ANCCAN_02417</name>
</gene>
<keyword evidence="3" id="KW-1185">Reference proteome</keyword>
<comment type="caution">
    <text evidence="2">The sequence shown here is derived from an EMBL/GenBank/DDBJ whole genome shotgun (WGS) entry which is preliminary data.</text>
</comment>
<dbReference type="Proteomes" id="UP000252519">
    <property type="component" value="Unassembled WGS sequence"/>
</dbReference>
<dbReference type="EMBL" id="JOJR01000013">
    <property type="protein sequence ID" value="RCN51466.1"/>
    <property type="molecule type" value="Genomic_DNA"/>
</dbReference>
<accession>A0A368H4E2</accession>
<protein>
    <submittedName>
        <fullName evidence="2">Uncharacterized protein</fullName>
    </submittedName>
</protein>
<feature type="coiled-coil region" evidence="1">
    <location>
        <begin position="96"/>
        <end position="150"/>
    </location>
</feature>
<proteinExistence type="predicted"/>
<evidence type="ECO:0000313" key="3">
    <source>
        <dbReference type="Proteomes" id="UP000252519"/>
    </source>
</evidence>
<dbReference type="OrthoDB" id="5855027at2759"/>
<reference evidence="2 3" key="1">
    <citation type="submission" date="2014-10" db="EMBL/GenBank/DDBJ databases">
        <title>Draft genome of the hookworm Ancylostoma caninum.</title>
        <authorList>
            <person name="Mitreva M."/>
        </authorList>
    </citation>
    <scope>NUCLEOTIDE SEQUENCE [LARGE SCALE GENOMIC DNA]</scope>
    <source>
        <strain evidence="2 3">Baltimore</strain>
    </source>
</reference>
<keyword evidence="1" id="KW-0175">Coiled coil</keyword>
<organism evidence="2 3">
    <name type="scientific">Ancylostoma caninum</name>
    <name type="common">Dog hookworm</name>
    <dbReference type="NCBI Taxonomy" id="29170"/>
    <lineage>
        <taxon>Eukaryota</taxon>
        <taxon>Metazoa</taxon>
        <taxon>Ecdysozoa</taxon>
        <taxon>Nematoda</taxon>
        <taxon>Chromadorea</taxon>
        <taxon>Rhabditida</taxon>
        <taxon>Rhabditina</taxon>
        <taxon>Rhabditomorpha</taxon>
        <taxon>Strongyloidea</taxon>
        <taxon>Ancylostomatidae</taxon>
        <taxon>Ancylostomatinae</taxon>
        <taxon>Ancylostoma</taxon>
    </lineage>
</organism>